<gene>
    <name evidence="2" type="ORF">BO70DRAFT_174178</name>
</gene>
<name>A0A317UWD6_9EURO</name>
<dbReference type="AlphaFoldDB" id="A0A317UWD6"/>
<evidence type="ECO:0000256" key="1">
    <source>
        <dbReference type="SAM" id="MobiDB-lite"/>
    </source>
</evidence>
<reference evidence="2 3" key="1">
    <citation type="submission" date="2016-12" db="EMBL/GenBank/DDBJ databases">
        <title>The genomes of Aspergillus section Nigri reveals drivers in fungal speciation.</title>
        <authorList>
            <consortium name="DOE Joint Genome Institute"/>
            <person name="Vesth T.C."/>
            <person name="Nybo J."/>
            <person name="Theobald S."/>
            <person name="Brandl J."/>
            <person name="Frisvad J.C."/>
            <person name="Nielsen K.F."/>
            <person name="Lyhne E.K."/>
            <person name="Kogle M.E."/>
            <person name="Kuo A."/>
            <person name="Riley R."/>
            <person name="Clum A."/>
            <person name="Nolan M."/>
            <person name="Lipzen A."/>
            <person name="Salamov A."/>
            <person name="Henrissat B."/>
            <person name="Wiebenga A."/>
            <person name="De Vries R.P."/>
            <person name="Grigoriev I.V."/>
            <person name="Mortensen U.H."/>
            <person name="Andersen M.R."/>
            <person name="Baker S.E."/>
        </authorList>
    </citation>
    <scope>NUCLEOTIDE SEQUENCE [LARGE SCALE GENOMIC DNA]</scope>
    <source>
        <strain evidence="2 3">CBS 117.55</strain>
    </source>
</reference>
<dbReference type="EMBL" id="MSFL01000046">
    <property type="protein sequence ID" value="PWY66343.1"/>
    <property type="molecule type" value="Genomic_DNA"/>
</dbReference>
<dbReference type="GeneID" id="37060625"/>
<proteinExistence type="predicted"/>
<accession>A0A317UWD6</accession>
<feature type="region of interest" description="Disordered" evidence="1">
    <location>
        <begin position="30"/>
        <end position="72"/>
    </location>
</feature>
<dbReference type="Proteomes" id="UP000247233">
    <property type="component" value="Unassembled WGS sequence"/>
</dbReference>
<sequence>MYHLQSASTTVSKPCWWPIELPHNIVSAGHPTSTLSTRDSASLQNYKPGQSAHTGDGDNRHYNLHGINGITT</sequence>
<dbReference type="RefSeq" id="XP_025394764.1">
    <property type="nucleotide sequence ID" value="XM_025538388.1"/>
</dbReference>
<keyword evidence="3" id="KW-1185">Reference proteome</keyword>
<organism evidence="2 3">
    <name type="scientific">Aspergillus heteromorphus CBS 117.55</name>
    <dbReference type="NCBI Taxonomy" id="1448321"/>
    <lineage>
        <taxon>Eukaryota</taxon>
        <taxon>Fungi</taxon>
        <taxon>Dikarya</taxon>
        <taxon>Ascomycota</taxon>
        <taxon>Pezizomycotina</taxon>
        <taxon>Eurotiomycetes</taxon>
        <taxon>Eurotiomycetidae</taxon>
        <taxon>Eurotiales</taxon>
        <taxon>Aspergillaceae</taxon>
        <taxon>Aspergillus</taxon>
        <taxon>Aspergillus subgen. Circumdati</taxon>
    </lineage>
</organism>
<comment type="caution">
    <text evidence="2">The sequence shown here is derived from an EMBL/GenBank/DDBJ whole genome shotgun (WGS) entry which is preliminary data.</text>
</comment>
<evidence type="ECO:0000313" key="3">
    <source>
        <dbReference type="Proteomes" id="UP000247233"/>
    </source>
</evidence>
<feature type="compositionally biased region" description="Polar residues" evidence="1">
    <location>
        <begin position="30"/>
        <end position="53"/>
    </location>
</feature>
<protein>
    <submittedName>
        <fullName evidence="2">Uncharacterized protein</fullName>
    </submittedName>
</protein>
<evidence type="ECO:0000313" key="2">
    <source>
        <dbReference type="EMBL" id="PWY66343.1"/>
    </source>
</evidence>
<dbReference type="VEuPathDB" id="FungiDB:BO70DRAFT_174178"/>